<proteinExistence type="inferred from homology"/>
<dbReference type="InterPro" id="IPR005288">
    <property type="entry name" value="NadB"/>
</dbReference>
<feature type="active site" description="Proton acceptor" evidence="12">
    <location>
        <position position="274"/>
    </location>
</feature>
<evidence type="ECO:0000256" key="4">
    <source>
        <dbReference type="ARBA" id="ARBA00012173"/>
    </source>
</evidence>
<dbReference type="PANTHER" id="PTHR42716">
    <property type="entry name" value="L-ASPARTATE OXIDASE"/>
    <property type="match status" value="1"/>
</dbReference>
<evidence type="ECO:0000256" key="6">
    <source>
        <dbReference type="ARBA" id="ARBA00022630"/>
    </source>
</evidence>
<name>A0A0V8M2I7_9CHLR</name>
<evidence type="ECO:0000256" key="7">
    <source>
        <dbReference type="ARBA" id="ARBA00022642"/>
    </source>
</evidence>
<accession>A0A0V8M2I7</accession>
<feature type="domain" description="Fumarate reductase/succinate dehydrogenase flavoprotein-like C-terminal" evidence="15">
    <location>
        <begin position="427"/>
        <end position="511"/>
    </location>
</feature>
<dbReference type="GO" id="GO:0008734">
    <property type="term" value="F:L-aspartate oxidase activity"/>
    <property type="evidence" value="ECO:0007669"/>
    <property type="project" value="UniProtKB-UniRule"/>
</dbReference>
<dbReference type="PANTHER" id="PTHR42716:SF2">
    <property type="entry name" value="L-ASPARTATE OXIDASE, CHLOROPLASTIC"/>
    <property type="match status" value="1"/>
</dbReference>
<evidence type="ECO:0000256" key="5">
    <source>
        <dbReference type="ARBA" id="ARBA00021901"/>
    </source>
</evidence>
<evidence type="ECO:0000313" key="16">
    <source>
        <dbReference type="EMBL" id="KSV17973.1"/>
    </source>
</evidence>
<dbReference type="GO" id="GO:0034628">
    <property type="term" value="P:'de novo' NAD+ biosynthetic process from L-aspartate"/>
    <property type="evidence" value="ECO:0007669"/>
    <property type="project" value="TreeGrafter"/>
</dbReference>
<dbReference type="eggNOG" id="COG0029">
    <property type="taxonomic scope" value="Bacteria"/>
</dbReference>
<dbReference type="UniPathway" id="UPA00253">
    <property type="reaction ID" value="UER00326"/>
</dbReference>
<comment type="catalytic activity">
    <reaction evidence="10">
        <text>L-aspartate + O2 = iminosuccinate + H2O2</text>
        <dbReference type="Rhea" id="RHEA:25876"/>
        <dbReference type="ChEBI" id="CHEBI:15379"/>
        <dbReference type="ChEBI" id="CHEBI:16240"/>
        <dbReference type="ChEBI" id="CHEBI:29991"/>
        <dbReference type="ChEBI" id="CHEBI:77875"/>
        <dbReference type="EC" id="1.4.3.16"/>
    </reaction>
    <physiologicalReaction direction="left-to-right" evidence="10">
        <dbReference type="Rhea" id="RHEA:25877"/>
    </physiologicalReaction>
</comment>
<keyword evidence="7 13" id="KW-0662">Pyridine nucleotide biosynthesis</keyword>
<evidence type="ECO:0000256" key="3">
    <source>
        <dbReference type="ARBA" id="ARBA00008562"/>
    </source>
</evidence>
<evidence type="ECO:0000256" key="9">
    <source>
        <dbReference type="ARBA" id="ARBA00023002"/>
    </source>
</evidence>
<keyword evidence="9 13" id="KW-0560">Oxidoreductase</keyword>
<dbReference type="InterPro" id="IPR003953">
    <property type="entry name" value="FAD-dep_OxRdtase_2_FAD-bd"/>
</dbReference>
<evidence type="ECO:0000256" key="1">
    <source>
        <dbReference type="ARBA" id="ARBA00001974"/>
    </source>
</evidence>
<dbReference type="SUPFAM" id="SSF46977">
    <property type="entry name" value="Succinate dehydrogenase/fumarate reductase flavoprotein C-terminal domain"/>
    <property type="match status" value="1"/>
</dbReference>
<dbReference type="Pfam" id="PF00890">
    <property type="entry name" value="FAD_binding_2"/>
    <property type="match status" value="1"/>
</dbReference>
<dbReference type="InterPro" id="IPR015939">
    <property type="entry name" value="Fum_Rdtase/Succ_DH_flav-like_C"/>
</dbReference>
<evidence type="ECO:0000256" key="11">
    <source>
        <dbReference type="NCBIfam" id="TIGR00551"/>
    </source>
</evidence>
<dbReference type="PRINTS" id="PR00368">
    <property type="entry name" value="FADPNR"/>
</dbReference>
<feature type="domain" description="FAD-dependent oxidoreductase 2 FAD-binding" evidence="14">
    <location>
        <begin position="6"/>
        <end position="376"/>
    </location>
</feature>
<dbReference type="FunFam" id="3.90.700.10:FF:000002">
    <property type="entry name" value="L-aspartate oxidase"/>
    <property type="match status" value="1"/>
</dbReference>
<dbReference type="InterPro" id="IPR027477">
    <property type="entry name" value="Succ_DH/fumarate_Rdtase_cat_sf"/>
</dbReference>
<dbReference type="EC" id="1.4.3.16" evidence="4 11"/>
<dbReference type="Proteomes" id="UP000053577">
    <property type="component" value="Unassembled WGS sequence"/>
</dbReference>
<sequence length="515" mass="56368">MISRYDYIIIGSGIAGLYTALLARGRGSVLLVTKGKIQDCNTRHAQGGIAAAIGPDDSPRLHFEDTLSAGDGLCDPEMVRLLSEEAPQRIAELVYLGVPFDSVNGEIALTLEAAHSRPRILHAGGDATGKHIEITLNNWVRTTEIEVLEDTLAKELIVENGRIKGVATLDTNTGAIQNFECRFVILATGGAGQLFSFTTNPEVATADGVALAFRAGAEIKDMEFYQFHPTAIHLPGVAPFLISEAVRGEGGILRNISGKRFMPEYAPQAELAPRDVVARSIHLEMLKTQSDHVYLDVTHLPLHKVSSRFPQIYRFCLDHGLDIAREAIPVSPAAHYMIGGVKVNSWGETNIKGLFACGEVACTGVHGANRLASNSLLEVLVFGRRIIEYSAGENQPEMLAPLPQLTKRLLGWGKYVRDLPDPSIPSLQKLLWEDSGIIRSYSGLSKAQEILSGWQYSLGDVSDRKGIELANLILAGRLMVESALLRQESRGAHYRTDFPGHRPEWEKHIVFIKED</sequence>
<dbReference type="Gene3D" id="3.90.700.10">
    <property type="entry name" value="Succinate dehydrogenase/fumarate reductase flavoprotein, catalytic domain"/>
    <property type="match status" value="1"/>
</dbReference>
<comment type="cofactor">
    <cofactor evidence="1 13">
        <name>FAD</name>
        <dbReference type="ChEBI" id="CHEBI:57692"/>
    </cofactor>
</comment>
<comment type="subcellular location">
    <subcellularLocation>
        <location evidence="13">Cytoplasm</location>
    </subcellularLocation>
</comment>
<dbReference type="Gene3D" id="3.50.50.60">
    <property type="entry name" value="FAD/NAD(P)-binding domain"/>
    <property type="match status" value="1"/>
</dbReference>
<reference evidence="16 17" key="1">
    <citation type="journal article" date="2015" name="Sci. Rep.">
        <title>A comparative genomics and reductive dehalogenase gene transcription study of two chloroethene-respiring bacteria, Dehalococcoides mccartyi strains MB and 11a.</title>
        <authorList>
            <person name="Low A."/>
            <person name="Shen Z."/>
            <person name="Cheng D."/>
            <person name="Rogers M.J."/>
            <person name="Lee P.K."/>
            <person name="He J."/>
        </authorList>
    </citation>
    <scope>NUCLEOTIDE SEQUENCE [LARGE SCALE GENOMIC DNA]</scope>
    <source>
        <strain evidence="16 17">MB</strain>
    </source>
</reference>
<dbReference type="SUPFAM" id="SSF56425">
    <property type="entry name" value="Succinate dehydrogenase/fumarate reductase flavoprotein, catalytic domain"/>
    <property type="match status" value="1"/>
</dbReference>
<comment type="similarity">
    <text evidence="3 13">Belongs to the FAD-dependent oxidoreductase 2 family. NadB subfamily.</text>
</comment>
<protein>
    <recommendedName>
        <fullName evidence="5 11">L-aspartate oxidase</fullName>
        <ecNumber evidence="4 11">1.4.3.16</ecNumber>
    </recommendedName>
</protein>
<dbReference type="GO" id="GO:0005737">
    <property type="term" value="C:cytoplasm"/>
    <property type="evidence" value="ECO:0007669"/>
    <property type="project" value="UniProtKB-SubCell"/>
</dbReference>
<dbReference type="Gene3D" id="1.20.58.100">
    <property type="entry name" value="Fumarate reductase/succinate dehydrogenase flavoprotein-like, C-terminal domain"/>
    <property type="match status" value="1"/>
</dbReference>
<evidence type="ECO:0000313" key="17">
    <source>
        <dbReference type="Proteomes" id="UP000053577"/>
    </source>
</evidence>
<dbReference type="EMBL" id="JGYD01000018">
    <property type="protein sequence ID" value="KSV17973.1"/>
    <property type="molecule type" value="Genomic_DNA"/>
</dbReference>
<dbReference type="PATRIC" id="fig|61435.5.peg.953"/>
<gene>
    <name evidence="16" type="ORF">DA01_04845</name>
</gene>
<evidence type="ECO:0000259" key="15">
    <source>
        <dbReference type="Pfam" id="PF02910"/>
    </source>
</evidence>
<evidence type="ECO:0000259" key="14">
    <source>
        <dbReference type="Pfam" id="PF00890"/>
    </source>
</evidence>
<keyword evidence="6 13" id="KW-0285">Flavoprotein</keyword>
<dbReference type="OrthoDB" id="9806724at2"/>
<comment type="caution">
    <text evidence="16">The sequence shown here is derived from an EMBL/GenBank/DDBJ whole genome shotgun (WGS) entry which is preliminary data.</text>
</comment>
<comment type="pathway">
    <text evidence="2 13">Cofactor biosynthesis; NAD(+) biosynthesis; iminoaspartate from L-aspartate (oxidase route): step 1/1.</text>
</comment>
<evidence type="ECO:0000256" key="12">
    <source>
        <dbReference type="PIRSR" id="PIRSR000171-1"/>
    </source>
</evidence>
<comment type="function">
    <text evidence="13">Catalyzes the oxidation of L-aspartate to iminoaspartate.</text>
</comment>
<organism evidence="16 17">
    <name type="scientific">Dehalococcoides mccartyi</name>
    <dbReference type="NCBI Taxonomy" id="61435"/>
    <lineage>
        <taxon>Bacteria</taxon>
        <taxon>Bacillati</taxon>
        <taxon>Chloroflexota</taxon>
        <taxon>Dehalococcoidia</taxon>
        <taxon>Dehalococcoidales</taxon>
        <taxon>Dehalococcoidaceae</taxon>
        <taxon>Dehalococcoides</taxon>
    </lineage>
</organism>
<dbReference type="PIRSF" id="PIRSF000171">
    <property type="entry name" value="SDHA_APRA_LASPO"/>
    <property type="match status" value="1"/>
</dbReference>
<evidence type="ECO:0000256" key="8">
    <source>
        <dbReference type="ARBA" id="ARBA00022827"/>
    </source>
</evidence>
<dbReference type="GO" id="GO:0033765">
    <property type="term" value="F:steroid dehydrogenase activity, acting on the CH-CH group of donors"/>
    <property type="evidence" value="ECO:0007669"/>
    <property type="project" value="UniProtKB-ARBA"/>
</dbReference>
<evidence type="ECO:0000256" key="2">
    <source>
        <dbReference type="ARBA" id="ARBA00004950"/>
    </source>
</evidence>
<evidence type="ECO:0000256" key="13">
    <source>
        <dbReference type="RuleBase" id="RU362049"/>
    </source>
</evidence>
<evidence type="ECO:0000256" key="10">
    <source>
        <dbReference type="ARBA" id="ARBA00048305"/>
    </source>
</evidence>
<keyword evidence="8 13" id="KW-0274">FAD</keyword>
<dbReference type="AlphaFoldDB" id="A0A0V8M2I7"/>
<dbReference type="SUPFAM" id="SSF51905">
    <property type="entry name" value="FAD/NAD(P)-binding domain"/>
    <property type="match status" value="1"/>
</dbReference>
<dbReference type="NCBIfam" id="TIGR00551">
    <property type="entry name" value="nadB"/>
    <property type="match status" value="1"/>
</dbReference>
<dbReference type="InterPro" id="IPR036188">
    <property type="entry name" value="FAD/NAD-bd_sf"/>
</dbReference>
<dbReference type="InterPro" id="IPR037099">
    <property type="entry name" value="Fum_R/Succ_DH_flav-like_C_sf"/>
</dbReference>
<dbReference type="Pfam" id="PF02910">
    <property type="entry name" value="Succ_DH_flav_C"/>
    <property type="match status" value="1"/>
</dbReference>
<dbReference type="RefSeq" id="WP_058292480.1">
    <property type="nucleotide sequence ID" value="NZ_JGYD01000018.1"/>
</dbReference>